<reference evidence="2" key="1">
    <citation type="submission" date="2022-07" db="EMBL/GenBank/DDBJ databases">
        <title>Chromosome-level genome of Muraenolepis orangiensis.</title>
        <authorList>
            <person name="Kim J."/>
        </authorList>
    </citation>
    <scope>NUCLEOTIDE SEQUENCE</scope>
    <source>
        <strain evidence="2">KU_S4_2022</strain>
        <tissue evidence="2">Muscle</tissue>
    </source>
</reference>
<dbReference type="AlphaFoldDB" id="A0A9Q0DIW2"/>
<feature type="region of interest" description="Disordered" evidence="1">
    <location>
        <begin position="61"/>
        <end position="113"/>
    </location>
</feature>
<proteinExistence type="predicted"/>
<gene>
    <name evidence="2" type="ORF">NHX12_010009</name>
</gene>
<keyword evidence="3" id="KW-1185">Reference proteome</keyword>
<dbReference type="EMBL" id="JANIIK010000115">
    <property type="protein sequence ID" value="KAJ3589161.1"/>
    <property type="molecule type" value="Genomic_DNA"/>
</dbReference>
<evidence type="ECO:0000256" key="1">
    <source>
        <dbReference type="SAM" id="MobiDB-lite"/>
    </source>
</evidence>
<name>A0A9Q0DIW2_9TELE</name>
<evidence type="ECO:0000313" key="3">
    <source>
        <dbReference type="Proteomes" id="UP001148018"/>
    </source>
</evidence>
<dbReference type="OrthoDB" id="72772at2759"/>
<evidence type="ECO:0000313" key="2">
    <source>
        <dbReference type="EMBL" id="KAJ3589161.1"/>
    </source>
</evidence>
<organism evidence="2 3">
    <name type="scientific">Muraenolepis orangiensis</name>
    <name type="common">Patagonian moray cod</name>
    <dbReference type="NCBI Taxonomy" id="630683"/>
    <lineage>
        <taxon>Eukaryota</taxon>
        <taxon>Metazoa</taxon>
        <taxon>Chordata</taxon>
        <taxon>Craniata</taxon>
        <taxon>Vertebrata</taxon>
        <taxon>Euteleostomi</taxon>
        <taxon>Actinopterygii</taxon>
        <taxon>Neopterygii</taxon>
        <taxon>Teleostei</taxon>
        <taxon>Neoteleostei</taxon>
        <taxon>Acanthomorphata</taxon>
        <taxon>Zeiogadaria</taxon>
        <taxon>Gadariae</taxon>
        <taxon>Gadiformes</taxon>
        <taxon>Muraenolepidoidei</taxon>
        <taxon>Muraenolepididae</taxon>
        <taxon>Muraenolepis</taxon>
    </lineage>
</organism>
<accession>A0A9Q0DIW2</accession>
<sequence length="313" mass="33321">MRYQHGLSTPDLSQTLPNLRNFLEHGLLVRCDQHFVSSSIAVPVKAQMGVSAAVSEMGYPCHTGSPERGQRKRASSDTVKLKNKDSPVPSYNATTAPGGPTEPSPKPLSLPLESASPLHTLTETLEIKEQGEREEGEGGQVEEAVSGVVVVTEQQGSSQRRRGQEDEETMEEGREMEEPGTTSGTADPKPATQPTGEAAAGSINGSLTPGRGLAVQADSSGLDLRCSVEQAEEIMGTEATGLGVGLRLGLGLGDGTRPEDYPCIPVDQAVAVECDAQVLGELDVASIEEFSRRIYALNENKPSFRRPRKNSDK</sequence>
<comment type="caution">
    <text evidence="2">The sequence shown here is derived from an EMBL/GenBank/DDBJ whole genome shotgun (WGS) entry which is preliminary data.</text>
</comment>
<protein>
    <submittedName>
        <fullName evidence="2">Uncharacterized protein</fullName>
    </submittedName>
</protein>
<dbReference type="Proteomes" id="UP001148018">
    <property type="component" value="Unassembled WGS sequence"/>
</dbReference>
<feature type="compositionally biased region" description="Low complexity" evidence="1">
    <location>
        <begin position="141"/>
        <end position="158"/>
    </location>
</feature>
<feature type="region of interest" description="Disordered" evidence="1">
    <location>
        <begin position="127"/>
        <end position="214"/>
    </location>
</feature>